<feature type="domain" description="Fibronectin type-III" evidence="2">
    <location>
        <begin position="122"/>
        <end position="221"/>
    </location>
</feature>
<dbReference type="Gene3D" id="2.60.40.10">
    <property type="entry name" value="Immunoglobulins"/>
    <property type="match status" value="1"/>
</dbReference>
<evidence type="ECO:0000256" key="1">
    <source>
        <dbReference type="SAM" id="SignalP"/>
    </source>
</evidence>
<keyword evidence="4" id="KW-1185">Reference proteome</keyword>
<dbReference type="EMBL" id="JACOQG010000002">
    <property type="protein sequence ID" value="MBC5778603.1"/>
    <property type="molecule type" value="Genomic_DNA"/>
</dbReference>
<feature type="signal peptide" evidence="1">
    <location>
        <begin position="1"/>
        <end position="27"/>
    </location>
</feature>
<organism evidence="3 4">
    <name type="scientific">Blautia difficilis</name>
    <dbReference type="NCBI Taxonomy" id="2763027"/>
    <lineage>
        <taxon>Bacteria</taxon>
        <taxon>Bacillati</taxon>
        <taxon>Bacillota</taxon>
        <taxon>Clostridia</taxon>
        <taxon>Lachnospirales</taxon>
        <taxon>Lachnospiraceae</taxon>
        <taxon>Blautia</taxon>
    </lineage>
</organism>
<dbReference type="InterPro" id="IPR003961">
    <property type="entry name" value="FN3_dom"/>
</dbReference>
<dbReference type="SUPFAM" id="SSF52266">
    <property type="entry name" value="SGNH hydrolase"/>
    <property type="match status" value="1"/>
</dbReference>
<evidence type="ECO:0000259" key="2">
    <source>
        <dbReference type="PROSITE" id="PS50853"/>
    </source>
</evidence>
<comment type="caution">
    <text evidence="3">The sequence shown here is derived from an EMBL/GenBank/DDBJ whole genome shotgun (WGS) entry which is preliminary data.</text>
</comment>
<dbReference type="CDD" id="cd00063">
    <property type="entry name" value="FN3"/>
    <property type="match status" value="1"/>
</dbReference>
<sequence length="379" mass="42854">MRKILKKVIFLTAILLILQSGTVGVIAAQAQPAVPVLKGTVKGDTVTLQWNKAKGSSGCQIFLYYKLYKKYRSLGNYPAGKNQLILKGSQNKVYKYKIRSYTKKNGKVIYSKMSKVLTIKTAPSSPAVSQVKRSSDTEALITWNRISSADGYQIFRADSEQGKYIRVGVASGNTVLSFRDNTLKEGQDYYYRVRAYCRNPNAVVYSGYSEPVKACRPAPKPVIILGDSRTEELREFTGDDKVAWICKGSMGYVWLRDTAVKAVDEQIQGNEDLFFWLGVNDLDNIDNYISLLNEKIPQWKQKGVQVHILAVGPVEKPDEYADNKTIKAFNKKMKAQIAGADFIDLYSWLTQEGYKTVDGTHYDRETCIKIYNYIMRQVQ</sequence>
<dbReference type="InterPro" id="IPR036514">
    <property type="entry name" value="SGNH_hydro_sf"/>
</dbReference>
<dbReference type="PROSITE" id="PS50853">
    <property type="entry name" value="FN3"/>
    <property type="match status" value="1"/>
</dbReference>
<dbReference type="InterPro" id="IPR036116">
    <property type="entry name" value="FN3_sf"/>
</dbReference>
<evidence type="ECO:0000313" key="4">
    <source>
        <dbReference type="Proteomes" id="UP000649826"/>
    </source>
</evidence>
<dbReference type="SUPFAM" id="SSF49265">
    <property type="entry name" value="Fibronectin type III"/>
    <property type="match status" value="1"/>
</dbReference>
<reference evidence="3 4" key="1">
    <citation type="submission" date="2020-08" db="EMBL/GenBank/DDBJ databases">
        <title>Genome public.</title>
        <authorList>
            <person name="Liu C."/>
            <person name="Sun Q."/>
        </authorList>
    </citation>
    <scope>NUCLEOTIDE SEQUENCE [LARGE SCALE GENOMIC DNA]</scope>
    <source>
        <strain evidence="3 4">M29</strain>
    </source>
</reference>
<gene>
    <name evidence="3" type="ORF">H8Z82_02795</name>
</gene>
<dbReference type="RefSeq" id="WP_186994155.1">
    <property type="nucleotide sequence ID" value="NZ_JACOQG010000002.1"/>
</dbReference>
<dbReference type="Proteomes" id="UP000649826">
    <property type="component" value="Unassembled WGS sequence"/>
</dbReference>
<accession>A0ABR7IF10</accession>
<dbReference type="SMART" id="SM00060">
    <property type="entry name" value="FN3"/>
    <property type="match status" value="2"/>
</dbReference>
<evidence type="ECO:0000313" key="3">
    <source>
        <dbReference type="EMBL" id="MBC5778603.1"/>
    </source>
</evidence>
<keyword evidence="1" id="KW-0732">Signal</keyword>
<name>A0ABR7IF10_9FIRM</name>
<feature type="chain" id="PRO_5047327093" description="Fibronectin type-III domain-containing protein" evidence="1">
    <location>
        <begin position="28"/>
        <end position="379"/>
    </location>
</feature>
<dbReference type="Gene3D" id="3.40.50.1110">
    <property type="entry name" value="SGNH hydrolase"/>
    <property type="match status" value="1"/>
</dbReference>
<dbReference type="InterPro" id="IPR013783">
    <property type="entry name" value="Ig-like_fold"/>
</dbReference>
<protein>
    <recommendedName>
        <fullName evidence="2">Fibronectin type-III domain-containing protein</fullName>
    </recommendedName>
</protein>
<proteinExistence type="predicted"/>